<accession>A0A1E4SY05</accession>
<organism evidence="3 4">
    <name type="scientific">[Candida] arabinofermentans NRRL YB-2248</name>
    <dbReference type="NCBI Taxonomy" id="983967"/>
    <lineage>
        <taxon>Eukaryota</taxon>
        <taxon>Fungi</taxon>
        <taxon>Dikarya</taxon>
        <taxon>Ascomycota</taxon>
        <taxon>Saccharomycotina</taxon>
        <taxon>Pichiomycetes</taxon>
        <taxon>Pichiales</taxon>
        <taxon>Pichiaceae</taxon>
        <taxon>Ogataea</taxon>
        <taxon>Ogataea/Candida clade</taxon>
    </lineage>
</organism>
<feature type="region of interest" description="Disordered" evidence="1">
    <location>
        <begin position="478"/>
        <end position="528"/>
    </location>
</feature>
<dbReference type="InterPro" id="IPR058189">
    <property type="entry name" value="PH-like_ascomyc"/>
</dbReference>
<evidence type="ECO:0000256" key="1">
    <source>
        <dbReference type="SAM" id="MobiDB-lite"/>
    </source>
</evidence>
<feature type="domain" description="PH-like" evidence="2">
    <location>
        <begin position="232"/>
        <end position="348"/>
    </location>
</feature>
<dbReference type="Pfam" id="PF25409">
    <property type="entry name" value="PH_33"/>
    <property type="match status" value="1"/>
</dbReference>
<protein>
    <recommendedName>
        <fullName evidence="2">PH-like domain-containing protein</fullName>
    </recommendedName>
</protein>
<keyword evidence="4" id="KW-1185">Reference proteome</keyword>
<gene>
    <name evidence="3" type="ORF">CANARDRAFT_8738</name>
</gene>
<feature type="compositionally biased region" description="Polar residues" evidence="1">
    <location>
        <begin position="693"/>
        <end position="713"/>
    </location>
</feature>
<proteinExistence type="predicted"/>
<evidence type="ECO:0000313" key="3">
    <source>
        <dbReference type="EMBL" id="ODV84384.1"/>
    </source>
</evidence>
<name>A0A1E4SY05_9ASCO</name>
<dbReference type="AlphaFoldDB" id="A0A1E4SY05"/>
<reference evidence="4" key="1">
    <citation type="submission" date="2016-04" db="EMBL/GenBank/DDBJ databases">
        <title>Comparative genomics of biotechnologically important yeasts.</title>
        <authorList>
            <consortium name="DOE Joint Genome Institute"/>
            <person name="Riley R."/>
            <person name="Haridas S."/>
            <person name="Wolfe K.H."/>
            <person name="Lopes M.R."/>
            <person name="Hittinger C.T."/>
            <person name="Goker M."/>
            <person name="Salamov A."/>
            <person name="Wisecaver J."/>
            <person name="Long T.M."/>
            <person name="Aerts A.L."/>
            <person name="Barry K."/>
            <person name="Choi C."/>
            <person name="Clum A."/>
            <person name="Coughlan A.Y."/>
            <person name="Deshpande S."/>
            <person name="Douglass A.P."/>
            <person name="Hanson S.J."/>
            <person name="Klenk H.-P."/>
            <person name="Labutti K."/>
            <person name="Lapidus A."/>
            <person name="Lindquist E."/>
            <person name="Lipzen A."/>
            <person name="Meier-Kolthoff J.P."/>
            <person name="Ohm R.A."/>
            <person name="Otillar R.P."/>
            <person name="Pangilinan J."/>
            <person name="Peng Y."/>
            <person name="Rokas A."/>
            <person name="Rosa C.A."/>
            <person name="Scheuner C."/>
            <person name="Sibirny A.A."/>
            <person name="Slot J.C."/>
            <person name="Stielow J.B."/>
            <person name="Sun H."/>
            <person name="Kurtzman C.P."/>
            <person name="Blackwell M."/>
            <person name="Grigoriev I.V."/>
            <person name="Jeffries T.W."/>
        </authorList>
    </citation>
    <scope>NUCLEOTIDE SEQUENCE [LARGE SCALE GENOMIC DNA]</scope>
    <source>
        <strain evidence="4">NRRL YB-2248</strain>
    </source>
</reference>
<sequence length="885" mass="100504">MSLITPQLFSIQNVHDQSYGAATVSSILSTPNIYCDSLQWSTREIEALIVEFQASEQVYSRELPSLLSLLNNFDLRFNNYFDDSKDDTTDEMMEIRKKLNGKLIKITRTLLDSHHELSDVLKCEDSDVAVVKFSEWCVHIVHYYTEYIQMYRLNTNQPKTELHLRRRPLVRVRYLKKFVTKLIELIQYQMQLPQTSELLSNLQIANHKLTQSLALARQIDERERSKLQETVHTNNVKSLTELTAIGSGFNQDAIFKSYKSEVYYTNETLDTSINFNKMELLFLTNGKSSTLNFVAIVSNEDYGKSLVFPPLRRAELRFVKQVESTVIQFCSCLNDKVNLYIKIERKDYAIRDELISFFPPVVSSRDVPMAKRIENFDRLGSLGLNVTVPALAESEMFEVPLRPGMPPRVKSMDGIPKFSDLPPRKLLQQIYSQEHATKSVPDLSEAPSFNLLANRSTSEHPESRLKTSERIRDFRLTKENLRNSNNGTSEEGKVSIAADLQSTEKRVVRSATDDSISSKASDEQKKKKTKRHSIFNVFSTLLNTTATSLQKSTTEKKSLESAEIAAIKLTPELATILVSSNVTPLQTSKYSRWLNTANKWSNSLDIEVKLITNGDFVYYLVGYTTNTPTDLVFITKLNSNTKVERILSSSRLRLCSVDHQDEPVILSLIVKDAYRLERLNTIIQMKINCITSHESNQPSTNHPESVLTSITSRKSSKEDGCSYTSENSASIDGLMQSSSRFSSVETNLSSRGTRKADLNLVRPTESALSRESLLLGNKTRLIYQTVLNINKMNSADAGDGGLSRGDCVLKIGDFGNKNYYRFVMKGSDFVFDLLLRKSSFQVCDPKKIAVNCVDVGHKVRNNFYFLEFSSNRELDVFMSFVGQLE</sequence>
<dbReference type="EMBL" id="KV453857">
    <property type="protein sequence ID" value="ODV84384.1"/>
    <property type="molecule type" value="Genomic_DNA"/>
</dbReference>
<dbReference type="STRING" id="983967.A0A1E4SY05"/>
<evidence type="ECO:0000259" key="2">
    <source>
        <dbReference type="Pfam" id="PF25409"/>
    </source>
</evidence>
<dbReference type="Proteomes" id="UP000094801">
    <property type="component" value="Unassembled WGS sequence"/>
</dbReference>
<feature type="region of interest" description="Disordered" evidence="1">
    <location>
        <begin position="693"/>
        <end position="728"/>
    </location>
</feature>
<evidence type="ECO:0000313" key="4">
    <source>
        <dbReference type="Proteomes" id="UP000094801"/>
    </source>
</evidence>
<dbReference type="OrthoDB" id="4035999at2759"/>